<dbReference type="SUPFAM" id="SSF48452">
    <property type="entry name" value="TPR-like"/>
    <property type="match status" value="1"/>
</dbReference>
<accession>A0ABW3HFS1</accession>
<dbReference type="Proteomes" id="UP001597044">
    <property type="component" value="Unassembled WGS sequence"/>
</dbReference>
<evidence type="ECO:0000256" key="2">
    <source>
        <dbReference type="ARBA" id="ARBA00022475"/>
    </source>
</evidence>
<comment type="subcellular location">
    <subcellularLocation>
        <location evidence="1">Cell membrane</location>
        <topology evidence="1">Single-pass type II membrane protein</topology>
    </subcellularLocation>
</comment>
<evidence type="ECO:0000256" key="6">
    <source>
        <dbReference type="ARBA" id="ARBA00023186"/>
    </source>
</evidence>
<evidence type="ECO:0000313" key="11">
    <source>
        <dbReference type="EMBL" id="MFD0950060.1"/>
    </source>
</evidence>
<evidence type="ECO:0000256" key="7">
    <source>
        <dbReference type="ARBA" id="ARBA00024197"/>
    </source>
</evidence>
<keyword evidence="12" id="KW-1185">Reference proteome</keyword>
<sequence length="227" mass="24825">MAYEDDEVVENLKNWWQKNGTALMFAVAVGLFSFAGWRYWQTTSVEAATQAQSLQQQMQIDVQRLSTNPNDKDILAEVQRLGDQLMKDYSRTPYAQDAALLLAKVAVEANDLPKAITLLKGVIADSSDNTEVALAQSRLARVQAAKGDFADALSTLSEIKEASLAPVVNEIRGDIFMQQNKVEDAKAAYQAADAALAARDESRPLLELKLADVGLEPAARTATDLEH</sequence>
<keyword evidence="3 9" id="KW-0812">Transmembrane</keyword>
<dbReference type="Pfam" id="PF09976">
    <property type="entry name" value="TPR_21"/>
    <property type="match status" value="1"/>
</dbReference>
<evidence type="ECO:0000313" key="12">
    <source>
        <dbReference type="Proteomes" id="UP001597044"/>
    </source>
</evidence>
<keyword evidence="4 9" id="KW-1133">Transmembrane helix</keyword>
<dbReference type="Gene3D" id="1.25.40.10">
    <property type="entry name" value="Tetratricopeptide repeat domain"/>
    <property type="match status" value="1"/>
</dbReference>
<dbReference type="InterPro" id="IPR018704">
    <property type="entry name" value="SecYEG/CpoB_TPR"/>
</dbReference>
<dbReference type="PANTHER" id="PTHR38035:SF1">
    <property type="entry name" value="ANCILLARY SECYEG TRANSLOCON SUBUNIT"/>
    <property type="match status" value="1"/>
</dbReference>
<comment type="similarity">
    <text evidence="7">Belongs to the YfgM family.</text>
</comment>
<feature type="transmembrane region" description="Helical" evidence="9">
    <location>
        <begin position="21"/>
        <end position="40"/>
    </location>
</feature>
<evidence type="ECO:0000256" key="3">
    <source>
        <dbReference type="ARBA" id="ARBA00022692"/>
    </source>
</evidence>
<dbReference type="PANTHER" id="PTHR38035">
    <property type="entry name" value="UPF0070 PROTEIN YFGM"/>
    <property type="match status" value="1"/>
</dbReference>
<evidence type="ECO:0000256" key="1">
    <source>
        <dbReference type="ARBA" id="ARBA00004401"/>
    </source>
</evidence>
<dbReference type="EMBL" id="JBHTIT010000001">
    <property type="protein sequence ID" value="MFD0950060.1"/>
    <property type="molecule type" value="Genomic_DNA"/>
</dbReference>
<reference evidence="12" key="1">
    <citation type="journal article" date="2019" name="Int. J. Syst. Evol. Microbiol.">
        <title>The Global Catalogue of Microorganisms (GCM) 10K type strain sequencing project: providing services to taxonomists for standard genome sequencing and annotation.</title>
        <authorList>
            <consortium name="The Broad Institute Genomics Platform"/>
            <consortium name="The Broad Institute Genome Sequencing Center for Infectious Disease"/>
            <person name="Wu L."/>
            <person name="Ma J."/>
        </authorList>
    </citation>
    <scope>NUCLEOTIDE SEQUENCE [LARGE SCALE GENOMIC DNA]</scope>
    <source>
        <strain evidence="12">CCUG 63419</strain>
    </source>
</reference>
<keyword evidence="5 9" id="KW-0472">Membrane</keyword>
<organism evidence="11 12">
    <name type="scientific">Paraperlucidibaca wandonensis</name>
    <dbReference type="NCBI Taxonomy" id="1268273"/>
    <lineage>
        <taxon>Bacteria</taxon>
        <taxon>Pseudomonadati</taxon>
        <taxon>Pseudomonadota</taxon>
        <taxon>Gammaproteobacteria</taxon>
        <taxon>Moraxellales</taxon>
        <taxon>Moraxellaceae</taxon>
        <taxon>Paraperlucidibaca</taxon>
    </lineage>
</organism>
<dbReference type="InterPro" id="IPR011990">
    <property type="entry name" value="TPR-like_helical_dom_sf"/>
</dbReference>
<dbReference type="PIRSF" id="PIRSF006170">
    <property type="entry name" value="YfgM"/>
    <property type="match status" value="1"/>
</dbReference>
<name>A0ABW3HFS1_9GAMM</name>
<dbReference type="RefSeq" id="WP_379070422.1">
    <property type="nucleotide sequence ID" value="NZ_JBHTIT010000001.1"/>
</dbReference>
<keyword evidence="2" id="KW-1003">Cell membrane</keyword>
<evidence type="ECO:0000259" key="10">
    <source>
        <dbReference type="Pfam" id="PF09976"/>
    </source>
</evidence>
<proteinExistence type="inferred from homology"/>
<comment type="caution">
    <text evidence="11">The sequence shown here is derived from an EMBL/GenBank/DDBJ whole genome shotgun (WGS) entry which is preliminary data.</text>
</comment>
<evidence type="ECO:0000256" key="4">
    <source>
        <dbReference type="ARBA" id="ARBA00022989"/>
    </source>
</evidence>
<evidence type="ECO:0000256" key="5">
    <source>
        <dbReference type="ARBA" id="ARBA00023136"/>
    </source>
</evidence>
<evidence type="ECO:0000256" key="9">
    <source>
        <dbReference type="SAM" id="Phobius"/>
    </source>
</evidence>
<feature type="domain" description="Ancillary SecYEG translocon subunit/Cell division coordinator CpoB TPR" evidence="10">
    <location>
        <begin position="13"/>
        <end position="214"/>
    </location>
</feature>
<protein>
    <recommendedName>
        <fullName evidence="8">Ancillary SecYEG translocon subunit</fullName>
    </recommendedName>
</protein>
<keyword evidence="6" id="KW-0143">Chaperone</keyword>
<dbReference type="InterPro" id="IPR026039">
    <property type="entry name" value="YfgM"/>
</dbReference>
<evidence type="ECO:0000256" key="8">
    <source>
        <dbReference type="ARBA" id="ARBA00024235"/>
    </source>
</evidence>
<gene>
    <name evidence="11" type="ORF">ACFQ0F_06605</name>
</gene>